<keyword evidence="2" id="KW-1185">Reference proteome</keyword>
<dbReference type="STRING" id="4072.A0A2G2YQX4"/>
<evidence type="ECO:0000313" key="1">
    <source>
        <dbReference type="EMBL" id="PHT72021.1"/>
    </source>
</evidence>
<dbReference type="AlphaFoldDB" id="A0A2G2YQX4"/>
<comment type="caution">
    <text evidence="1">The sequence shown here is derived from an EMBL/GenBank/DDBJ whole genome shotgun (WGS) entry which is preliminary data.</text>
</comment>
<reference evidence="1 2" key="1">
    <citation type="journal article" date="2014" name="Nat. Genet.">
        <title>Genome sequence of the hot pepper provides insights into the evolution of pungency in Capsicum species.</title>
        <authorList>
            <person name="Kim S."/>
            <person name="Park M."/>
            <person name="Yeom S.I."/>
            <person name="Kim Y.M."/>
            <person name="Lee J.M."/>
            <person name="Lee H.A."/>
            <person name="Seo E."/>
            <person name="Choi J."/>
            <person name="Cheong K."/>
            <person name="Kim K.T."/>
            <person name="Jung K."/>
            <person name="Lee G.W."/>
            <person name="Oh S.K."/>
            <person name="Bae C."/>
            <person name="Kim S.B."/>
            <person name="Lee H.Y."/>
            <person name="Kim S.Y."/>
            <person name="Kim M.S."/>
            <person name="Kang B.C."/>
            <person name="Jo Y.D."/>
            <person name="Yang H.B."/>
            <person name="Jeong H.J."/>
            <person name="Kang W.H."/>
            <person name="Kwon J.K."/>
            <person name="Shin C."/>
            <person name="Lim J.Y."/>
            <person name="Park J.H."/>
            <person name="Huh J.H."/>
            <person name="Kim J.S."/>
            <person name="Kim B.D."/>
            <person name="Cohen O."/>
            <person name="Paran I."/>
            <person name="Suh M.C."/>
            <person name="Lee S.B."/>
            <person name="Kim Y.K."/>
            <person name="Shin Y."/>
            <person name="Noh S.J."/>
            <person name="Park J."/>
            <person name="Seo Y.S."/>
            <person name="Kwon S.Y."/>
            <person name="Kim H.A."/>
            <person name="Park J.M."/>
            <person name="Kim H.J."/>
            <person name="Choi S.B."/>
            <person name="Bosland P.W."/>
            <person name="Reeves G."/>
            <person name="Jo S.H."/>
            <person name="Lee B.W."/>
            <person name="Cho H.T."/>
            <person name="Choi H.S."/>
            <person name="Lee M.S."/>
            <person name="Yu Y."/>
            <person name="Do Choi Y."/>
            <person name="Park B.S."/>
            <person name="van Deynze A."/>
            <person name="Ashrafi H."/>
            <person name="Hill T."/>
            <person name="Kim W.T."/>
            <person name="Pai H.S."/>
            <person name="Ahn H.K."/>
            <person name="Yeam I."/>
            <person name="Giovannoni J.J."/>
            <person name="Rose J.K."/>
            <person name="Sorensen I."/>
            <person name="Lee S.J."/>
            <person name="Kim R.W."/>
            <person name="Choi I.Y."/>
            <person name="Choi B.S."/>
            <person name="Lim J.S."/>
            <person name="Lee Y.H."/>
            <person name="Choi D."/>
        </authorList>
    </citation>
    <scope>NUCLEOTIDE SEQUENCE [LARGE SCALE GENOMIC DNA]</scope>
    <source>
        <strain evidence="2">cv. CM334</strain>
    </source>
</reference>
<dbReference type="EMBL" id="AYRZ02000009">
    <property type="protein sequence ID" value="PHT72021.1"/>
    <property type="molecule type" value="Genomic_DNA"/>
</dbReference>
<gene>
    <name evidence="1" type="ORF">T459_22806</name>
</gene>
<sequence>MTASDFKRVRLGLGFSIVKSVAKMMLTKLDHWVDLDVEACFDTPIWISFTILDIWMWKYSSQADTSTDPDIPNIKRQSISELEGDAIVDGCNCESEHLSGSEVPPQFLSSRYLPKFL</sequence>
<evidence type="ECO:0000313" key="2">
    <source>
        <dbReference type="Proteomes" id="UP000222542"/>
    </source>
</evidence>
<dbReference type="Gramene" id="PHT72021">
    <property type="protein sequence ID" value="PHT72021"/>
    <property type="gene ID" value="T459_22806"/>
</dbReference>
<name>A0A2G2YQX4_CAPAN</name>
<accession>A0A2G2YQX4</accession>
<dbReference type="Proteomes" id="UP000222542">
    <property type="component" value="Unassembled WGS sequence"/>
</dbReference>
<protein>
    <submittedName>
        <fullName evidence="1">Uncharacterized protein</fullName>
    </submittedName>
</protein>
<organism evidence="1 2">
    <name type="scientific">Capsicum annuum</name>
    <name type="common">Capsicum pepper</name>
    <dbReference type="NCBI Taxonomy" id="4072"/>
    <lineage>
        <taxon>Eukaryota</taxon>
        <taxon>Viridiplantae</taxon>
        <taxon>Streptophyta</taxon>
        <taxon>Embryophyta</taxon>
        <taxon>Tracheophyta</taxon>
        <taxon>Spermatophyta</taxon>
        <taxon>Magnoliopsida</taxon>
        <taxon>eudicotyledons</taxon>
        <taxon>Gunneridae</taxon>
        <taxon>Pentapetalae</taxon>
        <taxon>asterids</taxon>
        <taxon>lamiids</taxon>
        <taxon>Solanales</taxon>
        <taxon>Solanaceae</taxon>
        <taxon>Solanoideae</taxon>
        <taxon>Capsiceae</taxon>
        <taxon>Capsicum</taxon>
    </lineage>
</organism>
<proteinExistence type="predicted"/>
<reference evidence="1 2" key="2">
    <citation type="journal article" date="2017" name="Genome Biol.">
        <title>New reference genome sequences of hot pepper reveal the massive evolution of plant disease-resistance genes by retroduplication.</title>
        <authorList>
            <person name="Kim S."/>
            <person name="Park J."/>
            <person name="Yeom S.I."/>
            <person name="Kim Y.M."/>
            <person name="Seo E."/>
            <person name="Kim K.T."/>
            <person name="Kim M.S."/>
            <person name="Lee J.M."/>
            <person name="Cheong K."/>
            <person name="Shin H.S."/>
            <person name="Kim S.B."/>
            <person name="Han K."/>
            <person name="Lee J."/>
            <person name="Park M."/>
            <person name="Lee H.A."/>
            <person name="Lee H.Y."/>
            <person name="Lee Y."/>
            <person name="Oh S."/>
            <person name="Lee J.H."/>
            <person name="Choi E."/>
            <person name="Choi E."/>
            <person name="Lee S.E."/>
            <person name="Jeon J."/>
            <person name="Kim H."/>
            <person name="Choi G."/>
            <person name="Song H."/>
            <person name="Lee J."/>
            <person name="Lee S.C."/>
            <person name="Kwon J.K."/>
            <person name="Lee H.Y."/>
            <person name="Koo N."/>
            <person name="Hong Y."/>
            <person name="Kim R.W."/>
            <person name="Kang W.H."/>
            <person name="Huh J.H."/>
            <person name="Kang B.C."/>
            <person name="Yang T.J."/>
            <person name="Lee Y.H."/>
            <person name="Bennetzen J.L."/>
            <person name="Choi D."/>
        </authorList>
    </citation>
    <scope>NUCLEOTIDE SEQUENCE [LARGE SCALE GENOMIC DNA]</scope>
    <source>
        <strain evidence="2">cv. CM334</strain>
    </source>
</reference>